<evidence type="ECO:0000256" key="1">
    <source>
        <dbReference type="PROSITE-ProRule" id="PRU00042"/>
    </source>
</evidence>
<dbReference type="InterPro" id="IPR012337">
    <property type="entry name" value="RNaseH-like_sf"/>
</dbReference>
<feature type="domain" description="C2H2-type" evidence="3">
    <location>
        <begin position="408"/>
        <end position="433"/>
    </location>
</feature>
<dbReference type="PROSITE" id="PS50821">
    <property type="entry name" value="PAZ"/>
    <property type="match status" value="1"/>
</dbReference>
<dbReference type="Pfam" id="PF02170">
    <property type="entry name" value="PAZ"/>
    <property type="match status" value="1"/>
</dbReference>
<dbReference type="Gene3D" id="2.170.260.10">
    <property type="entry name" value="paz domain"/>
    <property type="match status" value="1"/>
</dbReference>
<reference evidence="6 7" key="1">
    <citation type="submission" date="2016-09" db="EMBL/GenBank/DDBJ databases">
        <title>Extensive genetic diversity and differential bi-allelic expression allows diatom success in the polar Southern Ocean.</title>
        <authorList>
            <consortium name="DOE Joint Genome Institute"/>
            <person name="Mock T."/>
            <person name="Otillar R.P."/>
            <person name="Strauss J."/>
            <person name="Dupont C."/>
            <person name="Frickenhaus S."/>
            <person name="Maumus F."/>
            <person name="Mcmullan M."/>
            <person name="Sanges R."/>
            <person name="Schmutz J."/>
            <person name="Toseland A."/>
            <person name="Valas R."/>
            <person name="Veluchamy A."/>
            <person name="Ward B.J."/>
            <person name="Allen A."/>
            <person name="Barry K."/>
            <person name="Falciatore A."/>
            <person name="Ferrante M."/>
            <person name="Fortunato A.E."/>
            <person name="Gloeckner G."/>
            <person name="Gruber A."/>
            <person name="Hipkin R."/>
            <person name="Janech M."/>
            <person name="Kroth P."/>
            <person name="Leese F."/>
            <person name="Lindquist E."/>
            <person name="Lyon B.R."/>
            <person name="Martin J."/>
            <person name="Mayer C."/>
            <person name="Parker M."/>
            <person name="Quesneville H."/>
            <person name="Raymond J."/>
            <person name="Uhlig C."/>
            <person name="Valentin K.U."/>
            <person name="Worden A.Z."/>
            <person name="Armbrust E.V."/>
            <person name="Bowler C."/>
            <person name="Green B."/>
            <person name="Moulton V."/>
            <person name="Van Oosterhout C."/>
            <person name="Grigoriev I."/>
        </authorList>
    </citation>
    <scope>NUCLEOTIDE SEQUENCE [LARGE SCALE GENOMIC DNA]</scope>
    <source>
        <strain evidence="6 7">CCMP1102</strain>
    </source>
</reference>
<evidence type="ECO:0000259" key="5">
    <source>
        <dbReference type="PROSITE" id="PS50822"/>
    </source>
</evidence>
<dbReference type="PROSITE" id="PS00028">
    <property type="entry name" value="ZINC_FINGER_C2H2_1"/>
    <property type="match status" value="1"/>
</dbReference>
<feature type="compositionally biased region" description="Gly residues" evidence="2">
    <location>
        <begin position="256"/>
        <end position="270"/>
    </location>
</feature>
<evidence type="ECO:0008006" key="8">
    <source>
        <dbReference type="Google" id="ProtNLM"/>
    </source>
</evidence>
<feature type="compositionally biased region" description="Polar residues" evidence="2">
    <location>
        <begin position="128"/>
        <end position="147"/>
    </location>
</feature>
<feature type="domain" description="PAZ" evidence="4">
    <location>
        <begin position="530"/>
        <end position="642"/>
    </location>
</feature>
<dbReference type="PANTHER" id="PTHR22891">
    <property type="entry name" value="EUKARYOTIC TRANSLATION INITIATION FACTOR 2C"/>
    <property type="match status" value="1"/>
</dbReference>
<dbReference type="Gene3D" id="3.30.420.10">
    <property type="entry name" value="Ribonuclease H-like superfamily/Ribonuclease H"/>
    <property type="match status" value="1"/>
</dbReference>
<feature type="compositionally biased region" description="Gly residues" evidence="2">
    <location>
        <begin position="29"/>
        <end position="38"/>
    </location>
</feature>
<feature type="compositionally biased region" description="Gly residues" evidence="2">
    <location>
        <begin position="225"/>
        <end position="248"/>
    </location>
</feature>
<dbReference type="InterPro" id="IPR036397">
    <property type="entry name" value="RNaseH_sf"/>
</dbReference>
<keyword evidence="1" id="KW-0862">Zinc</keyword>
<evidence type="ECO:0000259" key="4">
    <source>
        <dbReference type="PROSITE" id="PS50821"/>
    </source>
</evidence>
<dbReference type="Pfam" id="PF02171">
    <property type="entry name" value="Piwi"/>
    <property type="match status" value="1"/>
</dbReference>
<protein>
    <recommendedName>
        <fullName evidence="8">C2H2-type domain-containing protein</fullName>
    </recommendedName>
</protein>
<proteinExistence type="predicted"/>
<feature type="compositionally biased region" description="Basic and acidic residues" evidence="2">
    <location>
        <begin position="92"/>
        <end position="104"/>
    </location>
</feature>
<keyword evidence="7" id="KW-1185">Reference proteome</keyword>
<evidence type="ECO:0000256" key="2">
    <source>
        <dbReference type="SAM" id="MobiDB-lite"/>
    </source>
</evidence>
<evidence type="ECO:0000313" key="7">
    <source>
        <dbReference type="Proteomes" id="UP000095751"/>
    </source>
</evidence>
<dbReference type="AlphaFoldDB" id="A0A1E7ETZ8"/>
<gene>
    <name evidence="6" type="ORF">FRACYDRAFT_248360</name>
</gene>
<dbReference type="GO" id="GO:0003723">
    <property type="term" value="F:RNA binding"/>
    <property type="evidence" value="ECO:0007669"/>
    <property type="project" value="InterPro"/>
</dbReference>
<feature type="compositionally biased region" description="Basic and acidic residues" evidence="2">
    <location>
        <begin position="39"/>
        <end position="65"/>
    </location>
</feature>
<dbReference type="GO" id="GO:0008270">
    <property type="term" value="F:zinc ion binding"/>
    <property type="evidence" value="ECO:0007669"/>
    <property type="project" value="UniProtKB-KW"/>
</dbReference>
<keyword evidence="1" id="KW-0863">Zinc-finger</keyword>
<dbReference type="InterPro" id="IPR003165">
    <property type="entry name" value="Piwi"/>
</dbReference>
<feature type="region of interest" description="Disordered" evidence="2">
    <location>
        <begin position="1"/>
        <end position="271"/>
    </location>
</feature>
<dbReference type="EMBL" id="KV784375">
    <property type="protein sequence ID" value="OEU09508.1"/>
    <property type="molecule type" value="Genomic_DNA"/>
</dbReference>
<feature type="compositionally biased region" description="Gly residues" evidence="2">
    <location>
        <begin position="200"/>
        <end position="213"/>
    </location>
</feature>
<accession>A0A1E7ETZ8</accession>
<dbReference type="SMART" id="SM00949">
    <property type="entry name" value="PAZ"/>
    <property type="match status" value="1"/>
</dbReference>
<evidence type="ECO:0000313" key="6">
    <source>
        <dbReference type="EMBL" id="OEU09508.1"/>
    </source>
</evidence>
<dbReference type="InterPro" id="IPR036085">
    <property type="entry name" value="PAZ_dom_sf"/>
</dbReference>
<name>A0A1E7ETZ8_9STRA</name>
<dbReference type="InParanoid" id="A0A1E7ETZ8"/>
<organism evidence="6 7">
    <name type="scientific">Fragilariopsis cylindrus CCMP1102</name>
    <dbReference type="NCBI Taxonomy" id="635003"/>
    <lineage>
        <taxon>Eukaryota</taxon>
        <taxon>Sar</taxon>
        <taxon>Stramenopiles</taxon>
        <taxon>Ochrophyta</taxon>
        <taxon>Bacillariophyta</taxon>
        <taxon>Bacillariophyceae</taxon>
        <taxon>Bacillariophycidae</taxon>
        <taxon>Bacillariales</taxon>
        <taxon>Bacillariaceae</taxon>
        <taxon>Fragilariopsis</taxon>
    </lineage>
</organism>
<dbReference type="SUPFAM" id="SSF101690">
    <property type="entry name" value="PAZ domain"/>
    <property type="match status" value="1"/>
</dbReference>
<feature type="compositionally biased region" description="Gly residues" evidence="2">
    <location>
        <begin position="67"/>
        <end position="79"/>
    </location>
</feature>
<keyword evidence="1" id="KW-0479">Metal-binding</keyword>
<dbReference type="PROSITE" id="PS50157">
    <property type="entry name" value="ZINC_FINGER_C2H2_2"/>
    <property type="match status" value="1"/>
</dbReference>
<dbReference type="InterPro" id="IPR003100">
    <property type="entry name" value="PAZ_dom"/>
</dbReference>
<dbReference type="InterPro" id="IPR013087">
    <property type="entry name" value="Znf_C2H2_type"/>
</dbReference>
<sequence>MAGDGGWQQQDQRGLRHRSNNNDRRSGDSGSGRSGGDGRGYHDDLRSGDSGRSGDGRGYHDDRRGRSGSGNYEGRGGGNDSRERSGSSGYYEGRRGGNDSRERSGSSGYYEGRGGGNDNRERSGSGQYDYNSSRRGSGVSYDNSSSYDRNQQRGSDGGGRSDGNGYHDDRRGSGGPYPSNNRARAESYSDNRGQGSHGISSGGNGRTGGGGSGHQQQQQHHQGYHQGGGRGGGGGGGYRGVGRGGGDGRNSYSSGRGRGGGGGRGRGGPDMSGMTSCLSNVMQADVAENFQFFLYSVAAEDFNGDQVESRHRRKFLFDLGLWNGVLKEMPDKQKEDLRRVVFFQGSFFYSARRIPELEPDNLPMNLPLTDEAEGDTIKIMQVVHYTTPIELKTKESTSTKVGEVSFDKRCNDCAKCFTDVGALLQHCQQAGHTPVYSPDDTAVIGCKPIPANMEVFNSYVNGALQRALGERLARWGTEYIDPHNMEEPIDKQGRSLGVRVYEAYSCQFGFIRNSSNDIPRVGLTVDLRAKIVRTMSVLDNLSKGNPRYYSPAPRDQDEARRHWIGEVVISMHDKKCYSVTDLMYNHSAQTLPVEGLGMTHAEYFASRKNITLKYPNAKPMIAVLGRRNQTIFLPPELVAGNELEARVKQQLPMIASYKPDSRNQAIDKIRAYLIPASGTLIHGIQGIDYDTFYINGRAPHYSTPKPVRFIVVKKDEGLNKVPIEELTWDLSHDYPNWTGPIKVPSVCQMAHKLAELGGSFADCGNSIDAVKLKNTIHFL</sequence>
<dbReference type="PROSITE" id="PS50822">
    <property type="entry name" value="PIWI"/>
    <property type="match status" value="1"/>
</dbReference>
<dbReference type="Proteomes" id="UP000095751">
    <property type="component" value="Unassembled WGS sequence"/>
</dbReference>
<feature type="domain" description="Piwi" evidence="5">
    <location>
        <begin position="715"/>
        <end position="762"/>
    </location>
</feature>
<dbReference type="KEGG" id="fcy:FRACYDRAFT_248360"/>
<dbReference type="SUPFAM" id="SSF53098">
    <property type="entry name" value="Ribonuclease H-like"/>
    <property type="match status" value="1"/>
</dbReference>
<evidence type="ECO:0000259" key="3">
    <source>
        <dbReference type="PROSITE" id="PS50157"/>
    </source>
</evidence>
<dbReference type="OrthoDB" id="445936at2759"/>